<organism evidence="1">
    <name type="scientific">hydrothermal vent metagenome</name>
    <dbReference type="NCBI Taxonomy" id="652676"/>
    <lineage>
        <taxon>unclassified sequences</taxon>
        <taxon>metagenomes</taxon>
        <taxon>ecological metagenomes</taxon>
    </lineage>
</organism>
<evidence type="ECO:0008006" key="2">
    <source>
        <dbReference type="Google" id="ProtNLM"/>
    </source>
</evidence>
<name>A0A1W1E3C9_9ZZZZ</name>
<dbReference type="PROSITE" id="PS51257">
    <property type="entry name" value="PROKAR_LIPOPROTEIN"/>
    <property type="match status" value="1"/>
</dbReference>
<protein>
    <recommendedName>
        <fullName evidence="2">Lipoprotein</fullName>
    </recommendedName>
</protein>
<evidence type="ECO:0000313" key="1">
    <source>
        <dbReference type="EMBL" id="SFV88470.1"/>
    </source>
</evidence>
<gene>
    <name evidence="1" type="ORF">MNB_SUP05-SYMBIONT-5-646</name>
</gene>
<accession>A0A1W1E3C9</accession>
<reference evidence="1" key="1">
    <citation type="submission" date="2016-10" db="EMBL/GenBank/DDBJ databases">
        <authorList>
            <person name="de Groot N.N."/>
        </authorList>
    </citation>
    <scope>NUCLEOTIDE SEQUENCE</scope>
</reference>
<dbReference type="EMBL" id="FPHZ01000155">
    <property type="protein sequence ID" value="SFV88470.1"/>
    <property type="molecule type" value="Genomic_DNA"/>
</dbReference>
<sequence>MQKTKKSFKYLLIIGVLSIFLGACTYNDKPKNETSIKGGAGGIIKVVNETEGNLYVTWSGVGCTGITEGLGLVCAIGTTRPANSQIYEYDWGVTTTWLNIGIAMGMVDTHACSPIAGAFLAKSCIFNHFVVDTKAYKVDRCTVTHSKTNGYHMKCERQ</sequence>
<dbReference type="AlphaFoldDB" id="A0A1W1E3C9"/>
<proteinExistence type="predicted"/>